<accession>A0A6G1ILN3</accession>
<dbReference type="AlphaFoldDB" id="A0A6G1ILN3"/>
<dbReference type="EMBL" id="MU005608">
    <property type="protein sequence ID" value="KAF2678903.1"/>
    <property type="molecule type" value="Genomic_DNA"/>
</dbReference>
<dbReference type="Proteomes" id="UP000799291">
    <property type="component" value="Unassembled WGS sequence"/>
</dbReference>
<protein>
    <submittedName>
        <fullName evidence="1">Uncharacterized protein</fullName>
    </submittedName>
</protein>
<proteinExistence type="predicted"/>
<evidence type="ECO:0000313" key="1">
    <source>
        <dbReference type="EMBL" id="KAF2678903.1"/>
    </source>
</evidence>
<gene>
    <name evidence="1" type="ORF">K458DRAFT_133986</name>
</gene>
<evidence type="ECO:0000313" key="2">
    <source>
        <dbReference type="Proteomes" id="UP000799291"/>
    </source>
</evidence>
<reference evidence="1" key="1">
    <citation type="journal article" date="2020" name="Stud. Mycol.">
        <title>101 Dothideomycetes genomes: a test case for predicting lifestyles and emergence of pathogens.</title>
        <authorList>
            <person name="Haridas S."/>
            <person name="Albert R."/>
            <person name="Binder M."/>
            <person name="Bloem J."/>
            <person name="Labutti K."/>
            <person name="Salamov A."/>
            <person name="Andreopoulos B."/>
            <person name="Baker S."/>
            <person name="Barry K."/>
            <person name="Bills G."/>
            <person name="Bluhm B."/>
            <person name="Cannon C."/>
            <person name="Castanera R."/>
            <person name="Culley D."/>
            <person name="Daum C."/>
            <person name="Ezra D."/>
            <person name="Gonzalez J."/>
            <person name="Henrissat B."/>
            <person name="Kuo A."/>
            <person name="Liang C."/>
            <person name="Lipzen A."/>
            <person name="Lutzoni F."/>
            <person name="Magnuson J."/>
            <person name="Mondo S."/>
            <person name="Nolan M."/>
            <person name="Ohm R."/>
            <person name="Pangilinan J."/>
            <person name="Park H.-J."/>
            <person name="Ramirez L."/>
            <person name="Alfaro M."/>
            <person name="Sun H."/>
            <person name="Tritt A."/>
            <person name="Yoshinaga Y."/>
            <person name="Zwiers L.-H."/>
            <person name="Turgeon B."/>
            <person name="Goodwin S."/>
            <person name="Spatafora J."/>
            <person name="Crous P."/>
            <person name="Grigoriev I."/>
        </authorList>
    </citation>
    <scope>NUCLEOTIDE SEQUENCE</scope>
    <source>
        <strain evidence="1">CBS 122367</strain>
    </source>
</reference>
<name>A0A6G1ILN3_9PLEO</name>
<keyword evidence="2" id="KW-1185">Reference proteome</keyword>
<organism evidence="1 2">
    <name type="scientific">Lentithecium fluviatile CBS 122367</name>
    <dbReference type="NCBI Taxonomy" id="1168545"/>
    <lineage>
        <taxon>Eukaryota</taxon>
        <taxon>Fungi</taxon>
        <taxon>Dikarya</taxon>
        <taxon>Ascomycota</taxon>
        <taxon>Pezizomycotina</taxon>
        <taxon>Dothideomycetes</taxon>
        <taxon>Pleosporomycetidae</taxon>
        <taxon>Pleosporales</taxon>
        <taxon>Massarineae</taxon>
        <taxon>Lentitheciaceae</taxon>
        <taxon>Lentithecium</taxon>
    </lineage>
</organism>
<sequence length="198" mass="21772">MHGGCNHARRPSQLSIVCEPGPRNARLRKQIDEVAPGPGLARIIFGASCICRISRAALARDAFSPWGRAPGQPTASIAHEHRRTVFACTNSYLPVRRRWRTRSLCVAAAKRLERAEALAERASRALGQPLGNSSPRCRAFFNGTYDSQAGRLQLGLKEVVSRASWMGFFQPSSMQRAHAWASTAVNTHVRRLNAQDAS</sequence>